<dbReference type="PANTHER" id="PTHR42742:SF3">
    <property type="entry name" value="FRUCTOKINASE"/>
    <property type="match status" value="1"/>
</dbReference>
<evidence type="ECO:0000256" key="3">
    <source>
        <dbReference type="ARBA" id="ARBA00029741"/>
    </source>
</evidence>
<dbReference type="GO" id="GO:0008270">
    <property type="term" value="F:zinc ion binding"/>
    <property type="evidence" value="ECO:0007669"/>
    <property type="project" value="InterPro"/>
</dbReference>
<dbReference type="eggNOG" id="COG1482">
    <property type="taxonomic scope" value="Bacteria"/>
</dbReference>
<gene>
    <name evidence="7" type="ORF">AS202_01385</name>
</gene>
<organism evidence="7 8">
    <name type="scientific">Myroides odoratimimus</name>
    <dbReference type="NCBI Taxonomy" id="76832"/>
    <lineage>
        <taxon>Bacteria</taxon>
        <taxon>Pseudomonadati</taxon>
        <taxon>Bacteroidota</taxon>
        <taxon>Flavobacteriia</taxon>
        <taxon>Flavobacteriales</taxon>
        <taxon>Flavobacteriaceae</taxon>
        <taxon>Myroides</taxon>
    </lineage>
</organism>
<accession>A0A0S7EHE1</accession>
<dbReference type="CDD" id="cd07010">
    <property type="entry name" value="cupin_PMI_type_I_N_bac"/>
    <property type="match status" value="1"/>
</dbReference>
<dbReference type="InterPro" id="IPR014710">
    <property type="entry name" value="RmlC-like_jellyroll"/>
</dbReference>
<evidence type="ECO:0000313" key="7">
    <source>
        <dbReference type="EMBL" id="ALU24901.1"/>
    </source>
</evidence>
<dbReference type="GeneID" id="66973500"/>
<comment type="cofactor">
    <cofactor evidence="5">
        <name>Zn(2+)</name>
        <dbReference type="ChEBI" id="CHEBI:29105"/>
    </cofactor>
    <text evidence="5">Binds 1 zinc ion per subunit.</text>
</comment>
<name>A0A0S7EHE1_9FLAO</name>
<feature type="binding site" evidence="5">
    <location>
        <position position="122"/>
    </location>
    <ligand>
        <name>Zn(2+)</name>
        <dbReference type="ChEBI" id="CHEBI:29105"/>
    </ligand>
</feature>
<feature type="active site" evidence="6">
    <location>
        <position position="200"/>
    </location>
</feature>
<dbReference type="EMBL" id="CP013690">
    <property type="protein sequence ID" value="ALU24901.1"/>
    <property type="molecule type" value="Genomic_DNA"/>
</dbReference>
<dbReference type="KEGG" id="mod:AS202_01385"/>
<dbReference type="InterPro" id="IPR014628">
    <property type="entry name" value="Man6P_isomerase_Firm_short"/>
</dbReference>
<evidence type="ECO:0000256" key="1">
    <source>
        <dbReference type="ARBA" id="ARBA00022723"/>
    </source>
</evidence>
<dbReference type="Pfam" id="PF20511">
    <property type="entry name" value="PMI_typeI_cat"/>
    <property type="match status" value="1"/>
</dbReference>
<keyword evidence="7" id="KW-0413">Isomerase</keyword>
<evidence type="ECO:0000256" key="6">
    <source>
        <dbReference type="PIRSR" id="PIRSR036894-2"/>
    </source>
</evidence>
<dbReference type="Pfam" id="PF21621">
    <property type="entry name" value="MPI_cupin_dom"/>
    <property type="match status" value="1"/>
</dbReference>
<evidence type="ECO:0000256" key="4">
    <source>
        <dbReference type="ARBA" id="ARBA00030762"/>
    </source>
</evidence>
<dbReference type="PIRSF" id="PIRSF036894">
    <property type="entry name" value="PMI_Firm_short"/>
    <property type="match status" value="1"/>
</dbReference>
<dbReference type="PANTHER" id="PTHR42742">
    <property type="entry name" value="TRANSCRIPTIONAL REPRESSOR MPRA"/>
    <property type="match status" value="1"/>
</dbReference>
<feature type="binding site" evidence="5">
    <location>
        <position position="105"/>
    </location>
    <ligand>
        <name>Zn(2+)</name>
        <dbReference type="ChEBI" id="CHEBI:29105"/>
    </ligand>
</feature>
<proteinExistence type="predicted"/>
<evidence type="ECO:0000313" key="8">
    <source>
        <dbReference type="Proteomes" id="UP000069030"/>
    </source>
</evidence>
<protein>
    <recommendedName>
        <fullName evidence="3">Phosphohexomutase</fullName>
    </recommendedName>
    <alternativeName>
        <fullName evidence="4">Phosphomannose isomerase</fullName>
    </alternativeName>
</protein>
<dbReference type="AlphaFoldDB" id="A0A0S7EHE1"/>
<dbReference type="InterPro" id="IPR049071">
    <property type="entry name" value="MPI_cupin_dom"/>
</dbReference>
<sequence length="322" mass="36269">MGFKQYPILFQPILKDRIWGGTKLKSILGKDIDSNEVGESWEISGVSSDVSVVANGVYEGLSLNDLIQKFPEEILGDYIINRFDKKFPLLFKFLDAKEDLSIQLHPNDDLAQKRHGSFGKTEMWYVMQTDENARIVVDFKDGVTQEDYLHHLEAKTLPSILKEIPVKKGDVFFIETGTIHAIGAGVLLAEIQQTSDITYRVYDWDRLDASGNSRELHIDMALDAINYDKKEVELTYTKDANVSNEIVACPFFSVNYIPLKGSYHKEKDASRFYLYVCTEGEGEITLGDEVYSIRCGQTVLIPAAVTQISLSGEATILEIFVS</sequence>
<evidence type="ECO:0000256" key="5">
    <source>
        <dbReference type="PIRSR" id="PIRSR036894-1"/>
    </source>
</evidence>
<reference evidence="7 8" key="1">
    <citation type="journal article" date="2016" name="J. Zhejiang Univ. Sci. B">
        <title>Antibiotic resistance mechanisms of Myroides sp.</title>
        <authorList>
            <person name="Hu S."/>
            <person name="Yuan S."/>
            <person name="Qu H."/>
            <person name="Jiang T."/>
            <person name="Zhou Y."/>
            <person name="Wang M."/>
            <person name="Ming D."/>
        </authorList>
    </citation>
    <scope>NUCLEOTIDE SEQUENCE [LARGE SCALE GENOMIC DNA]</scope>
    <source>
        <strain evidence="7 8">PR63039</strain>
    </source>
</reference>
<dbReference type="InterPro" id="IPR046457">
    <property type="entry name" value="PMI_typeI_cat"/>
</dbReference>
<dbReference type="RefSeq" id="WP_006260204.1">
    <property type="nucleotide sequence ID" value="NZ_BCMQ01000007.1"/>
</dbReference>
<dbReference type="InterPro" id="IPR051804">
    <property type="entry name" value="Carb_Metab_Reg_Kinase/Isom"/>
</dbReference>
<dbReference type="InterPro" id="IPR011051">
    <property type="entry name" value="RmlC_Cupin_sf"/>
</dbReference>
<keyword evidence="2 5" id="KW-0862">Zinc</keyword>
<evidence type="ECO:0000256" key="2">
    <source>
        <dbReference type="ARBA" id="ARBA00022833"/>
    </source>
</evidence>
<dbReference type="Proteomes" id="UP000069030">
    <property type="component" value="Chromosome"/>
</dbReference>
<dbReference type="GO" id="GO:0004476">
    <property type="term" value="F:mannose-6-phosphate isomerase activity"/>
    <property type="evidence" value="ECO:0007669"/>
    <property type="project" value="InterPro"/>
</dbReference>
<dbReference type="SUPFAM" id="SSF51182">
    <property type="entry name" value="RmlC-like cupins"/>
    <property type="match status" value="1"/>
</dbReference>
<dbReference type="GO" id="GO:0005975">
    <property type="term" value="P:carbohydrate metabolic process"/>
    <property type="evidence" value="ECO:0007669"/>
    <property type="project" value="InterPro"/>
</dbReference>
<dbReference type="Gene3D" id="2.60.120.10">
    <property type="entry name" value="Jelly Rolls"/>
    <property type="match status" value="2"/>
</dbReference>
<feature type="binding site" evidence="5">
    <location>
        <position position="180"/>
    </location>
    <ligand>
        <name>Zn(2+)</name>
        <dbReference type="ChEBI" id="CHEBI:29105"/>
    </ligand>
</feature>
<keyword evidence="1 5" id="KW-0479">Metal-binding</keyword>